<dbReference type="KEGG" id="sarm:DVA86_26245"/>
<dbReference type="Proteomes" id="UP000254425">
    <property type="component" value="Chromosome"/>
</dbReference>
<organism evidence="2 3">
    <name type="scientific">Streptomyces armeniacus</name>
    <dbReference type="NCBI Taxonomy" id="83291"/>
    <lineage>
        <taxon>Bacteria</taxon>
        <taxon>Bacillati</taxon>
        <taxon>Actinomycetota</taxon>
        <taxon>Actinomycetes</taxon>
        <taxon>Kitasatosporales</taxon>
        <taxon>Streptomycetaceae</taxon>
        <taxon>Streptomyces</taxon>
    </lineage>
</organism>
<gene>
    <name evidence="2" type="ORF">DVA86_26245</name>
</gene>
<dbReference type="AlphaFoldDB" id="A0A345XVF1"/>
<protein>
    <submittedName>
        <fullName evidence="2">Uncharacterized protein</fullName>
    </submittedName>
</protein>
<accession>A0A345XVF1</accession>
<keyword evidence="3" id="KW-1185">Reference proteome</keyword>
<name>A0A345XVF1_9ACTN</name>
<proteinExistence type="predicted"/>
<feature type="region of interest" description="Disordered" evidence="1">
    <location>
        <begin position="48"/>
        <end position="72"/>
    </location>
</feature>
<feature type="compositionally biased region" description="Basic and acidic residues" evidence="1">
    <location>
        <begin position="56"/>
        <end position="72"/>
    </location>
</feature>
<sequence length="222" mass="24442">MKRPERRRERREVQGRVIRKHPRIRALCAVSSVVLLAGLMGCSTVDDGNGTGDSKGPGDKVAHEQSEAQDKLGYEPEVREVAPAEEEVNKISSKVLEWMALQGKVSESGAAAGSCEAVDPEFTTYYVVNHPWSVHDVQKGSFAEAMANLRKELPKNGWKITKDGKMNTKAGNPEIVAVHPKTHHTLTVQWREKRSGDLKELITVDVDSRCYRAPKGTDLSGG</sequence>
<evidence type="ECO:0000313" key="3">
    <source>
        <dbReference type="Proteomes" id="UP000254425"/>
    </source>
</evidence>
<evidence type="ECO:0000256" key="1">
    <source>
        <dbReference type="SAM" id="MobiDB-lite"/>
    </source>
</evidence>
<dbReference type="EMBL" id="CP031320">
    <property type="protein sequence ID" value="AXK35617.1"/>
    <property type="molecule type" value="Genomic_DNA"/>
</dbReference>
<evidence type="ECO:0000313" key="2">
    <source>
        <dbReference type="EMBL" id="AXK35617.1"/>
    </source>
</evidence>
<reference evidence="2 3" key="1">
    <citation type="submission" date="2018-07" db="EMBL/GenBank/DDBJ databases">
        <title>Draft genome of the type strain Streptomyces armeniacus ATCC 15676.</title>
        <authorList>
            <person name="Labana P."/>
            <person name="Gosse J.T."/>
            <person name="Boddy C.N."/>
        </authorList>
    </citation>
    <scope>NUCLEOTIDE SEQUENCE [LARGE SCALE GENOMIC DNA]</scope>
    <source>
        <strain evidence="2 3">ATCC 15676</strain>
    </source>
</reference>